<keyword evidence="3" id="KW-1185">Reference proteome</keyword>
<reference evidence="2 3" key="1">
    <citation type="submission" date="2017-03" db="EMBL/GenBank/DDBJ databases">
        <authorList>
            <person name="Afonso C.L."/>
            <person name="Miller P.J."/>
            <person name="Scott M.A."/>
            <person name="Spackman E."/>
            <person name="Goraichik I."/>
            <person name="Dimitrov K.M."/>
            <person name="Suarez D.L."/>
            <person name="Swayne D.E."/>
        </authorList>
    </citation>
    <scope>NUCLEOTIDE SEQUENCE [LARGE SCALE GENOMIC DNA]</scope>
    <source>
        <strain evidence="2 3">CECT 8620</strain>
    </source>
</reference>
<dbReference type="Pfam" id="PF02627">
    <property type="entry name" value="CMD"/>
    <property type="match status" value="1"/>
</dbReference>
<proteinExistence type="predicted"/>
<protein>
    <submittedName>
        <fullName evidence="2">Carboxymuconolactone decarboxylase family protein</fullName>
    </submittedName>
</protein>
<dbReference type="InterPro" id="IPR029032">
    <property type="entry name" value="AhpD-like"/>
</dbReference>
<evidence type="ECO:0000313" key="2">
    <source>
        <dbReference type="EMBL" id="SLN30531.1"/>
    </source>
</evidence>
<name>A0A1Y5S5L0_9RHOB</name>
<dbReference type="OrthoDB" id="9801400at2"/>
<dbReference type="GO" id="GO:0051920">
    <property type="term" value="F:peroxiredoxin activity"/>
    <property type="evidence" value="ECO:0007669"/>
    <property type="project" value="InterPro"/>
</dbReference>
<accession>A0A1Y5S5L0</accession>
<dbReference type="InterPro" id="IPR052512">
    <property type="entry name" value="4CMD/NDH-1_regulator"/>
</dbReference>
<dbReference type="RefSeq" id="WP_085835710.1">
    <property type="nucleotide sequence ID" value="NZ_FWFS01000003.1"/>
</dbReference>
<organism evidence="2 3">
    <name type="scientific">Aquimixticola soesokkakensis</name>
    <dbReference type="NCBI Taxonomy" id="1519096"/>
    <lineage>
        <taxon>Bacteria</taxon>
        <taxon>Pseudomonadati</taxon>
        <taxon>Pseudomonadota</taxon>
        <taxon>Alphaproteobacteria</taxon>
        <taxon>Rhodobacterales</taxon>
        <taxon>Paracoccaceae</taxon>
        <taxon>Aquimixticola</taxon>
    </lineage>
</organism>
<dbReference type="Gene3D" id="1.20.1290.10">
    <property type="entry name" value="AhpD-like"/>
    <property type="match status" value="1"/>
</dbReference>
<dbReference type="SUPFAM" id="SSF69118">
    <property type="entry name" value="AhpD-like"/>
    <property type="match status" value="1"/>
</dbReference>
<dbReference type="Proteomes" id="UP000193862">
    <property type="component" value="Unassembled WGS sequence"/>
</dbReference>
<dbReference type="InterPro" id="IPR003779">
    <property type="entry name" value="CMD-like"/>
</dbReference>
<dbReference type="PANTHER" id="PTHR33570:SF2">
    <property type="entry name" value="CARBOXYMUCONOLACTONE DECARBOXYLASE-LIKE DOMAIN-CONTAINING PROTEIN"/>
    <property type="match status" value="1"/>
</dbReference>
<feature type="domain" description="Carboxymuconolactone decarboxylase-like" evidence="1">
    <location>
        <begin position="40"/>
        <end position="124"/>
    </location>
</feature>
<dbReference type="PANTHER" id="PTHR33570">
    <property type="entry name" value="4-CARBOXYMUCONOLACTONE DECARBOXYLASE FAMILY PROTEIN"/>
    <property type="match status" value="1"/>
</dbReference>
<evidence type="ECO:0000259" key="1">
    <source>
        <dbReference type="Pfam" id="PF02627"/>
    </source>
</evidence>
<evidence type="ECO:0000313" key="3">
    <source>
        <dbReference type="Proteomes" id="UP000193862"/>
    </source>
</evidence>
<dbReference type="EMBL" id="FWFS01000003">
    <property type="protein sequence ID" value="SLN30531.1"/>
    <property type="molecule type" value="Genomic_DNA"/>
</dbReference>
<sequence length="135" mass="14858">MTDFSKLFEQMMESGQKMAASFNPAMETFQAPAFDKLFPTMSKDYMDMLWGTSFNKDGLDSKTRLLVVLAGLTAQGAQAEMPFKMTVRHALTAGATQKEIAEVIYQMSMLGGLPAMNKALGLAQSVFAENEEQPK</sequence>
<dbReference type="AlphaFoldDB" id="A0A1Y5S5L0"/>
<gene>
    <name evidence="2" type="ORF">AQS8620_00960</name>
</gene>